<dbReference type="SUPFAM" id="SSF52047">
    <property type="entry name" value="RNI-like"/>
    <property type="match status" value="1"/>
</dbReference>
<organism evidence="1 2">
    <name type="scientific">Aplysia californica</name>
    <name type="common">California sea hare</name>
    <dbReference type="NCBI Taxonomy" id="6500"/>
    <lineage>
        <taxon>Eukaryota</taxon>
        <taxon>Metazoa</taxon>
        <taxon>Spiralia</taxon>
        <taxon>Lophotrochozoa</taxon>
        <taxon>Mollusca</taxon>
        <taxon>Gastropoda</taxon>
        <taxon>Heterobranchia</taxon>
        <taxon>Euthyneura</taxon>
        <taxon>Tectipleura</taxon>
        <taxon>Aplysiida</taxon>
        <taxon>Aplysioidea</taxon>
        <taxon>Aplysiidae</taxon>
        <taxon>Aplysia</taxon>
    </lineage>
</organism>
<keyword evidence="1" id="KW-1185">Reference proteome</keyword>
<dbReference type="InterPro" id="IPR032675">
    <property type="entry name" value="LRR_dom_sf"/>
</dbReference>
<dbReference type="Gene3D" id="3.80.10.10">
    <property type="entry name" value="Ribonuclease Inhibitor"/>
    <property type="match status" value="1"/>
</dbReference>
<dbReference type="Proteomes" id="UP000694888">
    <property type="component" value="Unplaced"/>
</dbReference>
<protein>
    <submittedName>
        <fullName evidence="2">Uncharacterized protein LOC101863080</fullName>
    </submittedName>
</protein>
<gene>
    <name evidence="2" type="primary">LOC101863080</name>
</gene>
<proteinExistence type="predicted"/>
<sequence>MSSLQILCCQAISFEIGKFPESILEDLNQPCLCLLVQHLCLIDLLKLSPFLKARDIPTEAVVNNVQRLQFKHVDAYPIKDATCPHLLNLFPRDSWDWALSRLLYRRLIVRMVEERSQCYKEGTVPSASELWNGIPDKHTDVFELFCPPSLTICPRVKEKILERWSQRMEQSLQIAAENIYYIIVDLSVCQLLMDCAYKHVLEKFCKSLKALSLLIKSSLEIVDFVRKMKERATHLERICIFAIKDEDMEYFDSILSVCSGVRNFYSTAEGQKMMKSVDALLSPTNEMKDCHRQDEDSTTESEEVDKPDFDLMDDAVLFSTPNQPSDDDSSSGMCKADFKVTNLVTKRLYVSVLSHHLDHWLALRELHLGVPELQPKITASVCSLIQRPQFKSFTLSSTDFKVNEIEEILVAVALYRKSSPMEKLMFVSVVTKWENVEDINLQDQLPGENDEAIDAFLAQYESQRLSKFSEFRGTNLLEWYSCSLGLRTECLIRQYLTKDRALTRVCFSNSLTRRFLTITLKTVTSLRMPLNQVIIEDWRVLSTEDCQILVGFLRSVSSTLESLNLSNCVLMRGYYSISDVWDALCECKKLKCLDLSANRLGDDLLPLVPKLMCQTDLRELSVRRNNMSNATTVRFLKNFSSLALPRGRMLDILDLRGNQFSEEDRRKNPGLLQDVAKYILLSSSQIEFMQG</sequence>
<evidence type="ECO:0000313" key="2">
    <source>
        <dbReference type="RefSeq" id="XP_005091866.1"/>
    </source>
</evidence>
<dbReference type="RefSeq" id="XP_005091866.1">
    <property type="nucleotide sequence ID" value="XM_005091809.3"/>
</dbReference>
<accession>A0ABM0JEG0</accession>
<evidence type="ECO:0000313" key="1">
    <source>
        <dbReference type="Proteomes" id="UP000694888"/>
    </source>
</evidence>
<dbReference type="GeneID" id="101863080"/>
<reference evidence="2" key="1">
    <citation type="submission" date="2025-08" db="UniProtKB">
        <authorList>
            <consortium name="RefSeq"/>
        </authorList>
    </citation>
    <scope>IDENTIFICATION</scope>
</reference>
<name>A0ABM0JEG0_APLCA</name>